<name>A0A8X6IQA5_NEPPI</name>
<sequence>MNEKTNAFSPPQNGEVGPSLLTIKYRAIDLGELPRPQDKHSHPLQAESRRKLSTVHKQNPLQQHRSHLHKVFNQWKDSDRLIRSSTLQFNKEIRRNIQMIHLSLDYLPESIIPKKQ</sequence>
<dbReference type="AlphaFoldDB" id="A0A8X6IQA5"/>
<proteinExistence type="predicted"/>
<protein>
    <submittedName>
        <fullName evidence="2">Uncharacterized protein</fullName>
    </submittedName>
</protein>
<dbReference type="EMBL" id="BMAW01092613">
    <property type="protein sequence ID" value="GFS55831.1"/>
    <property type="molecule type" value="Genomic_DNA"/>
</dbReference>
<evidence type="ECO:0000313" key="3">
    <source>
        <dbReference type="Proteomes" id="UP000887013"/>
    </source>
</evidence>
<comment type="caution">
    <text evidence="2">The sequence shown here is derived from an EMBL/GenBank/DDBJ whole genome shotgun (WGS) entry which is preliminary data.</text>
</comment>
<accession>A0A8X6IQA5</accession>
<gene>
    <name evidence="2" type="ORF">NPIL_223311</name>
</gene>
<organism evidence="2 3">
    <name type="scientific">Nephila pilipes</name>
    <name type="common">Giant wood spider</name>
    <name type="synonym">Nephila maculata</name>
    <dbReference type="NCBI Taxonomy" id="299642"/>
    <lineage>
        <taxon>Eukaryota</taxon>
        <taxon>Metazoa</taxon>
        <taxon>Ecdysozoa</taxon>
        <taxon>Arthropoda</taxon>
        <taxon>Chelicerata</taxon>
        <taxon>Arachnida</taxon>
        <taxon>Araneae</taxon>
        <taxon>Araneomorphae</taxon>
        <taxon>Entelegynae</taxon>
        <taxon>Araneoidea</taxon>
        <taxon>Nephilidae</taxon>
        <taxon>Nephila</taxon>
    </lineage>
</organism>
<reference evidence="2" key="1">
    <citation type="submission" date="2020-08" db="EMBL/GenBank/DDBJ databases">
        <title>Multicomponent nature underlies the extraordinary mechanical properties of spider dragline silk.</title>
        <authorList>
            <person name="Kono N."/>
            <person name="Nakamura H."/>
            <person name="Mori M."/>
            <person name="Yoshida Y."/>
            <person name="Ohtoshi R."/>
            <person name="Malay A.D."/>
            <person name="Moran D.A.P."/>
            <person name="Tomita M."/>
            <person name="Numata K."/>
            <person name="Arakawa K."/>
        </authorList>
    </citation>
    <scope>NUCLEOTIDE SEQUENCE</scope>
</reference>
<evidence type="ECO:0000313" key="2">
    <source>
        <dbReference type="EMBL" id="GFS55831.1"/>
    </source>
</evidence>
<dbReference type="Proteomes" id="UP000887013">
    <property type="component" value="Unassembled WGS sequence"/>
</dbReference>
<keyword evidence="3" id="KW-1185">Reference proteome</keyword>
<evidence type="ECO:0000256" key="1">
    <source>
        <dbReference type="SAM" id="MobiDB-lite"/>
    </source>
</evidence>
<feature type="region of interest" description="Disordered" evidence="1">
    <location>
        <begin position="31"/>
        <end position="64"/>
    </location>
</feature>